<dbReference type="Proteomes" id="UP000663829">
    <property type="component" value="Unassembled WGS sequence"/>
</dbReference>
<gene>
    <name evidence="2" type="ORF">GPM918_LOCUS30842</name>
    <name evidence="3" type="ORF">SRO942_LOCUS31471</name>
</gene>
<proteinExistence type="predicted"/>
<dbReference type="InterPro" id="IPR011677">
    <property type="entry name" value="TCTN1-3_dom"/>
</dbReference>
<dbReference type="OrthoDB" id="10043418at2759"/>
<name>A0A815HED2_9BILA</name>
<dbReference type="Proteomes" id="UP000681722">
    <property type="component" value="Unassembled WGS sequence"/>
</dbReference>
<dbReference type="EMBL" id="CAJNOQ010014846">
    <property type="protein sequence ID" value="CAF1349686.1"/>
    <property type="molecule type" value="Genomic_DNA"/>
</dbReference>
<evidence type="ECO:0000313" key="4">
    <source>
        <dbReference type="Proteomes" id="UP000663829"/>
    </source>
</evidence>
<keyword evidence="4" id="KW-1185">Reference proteome</keyword>
<feature type="domain" description="Tectonic-1-3" evidence="1">
    <location>
        <begin position="55"/>
        <end position="145"/>
    </location>
</feature>
<dbReference type="AlphaFoldDB" id="A0A815HED2"/>
<evidence type="ECO:0000313" key="2">
    <source>
        <dbReference type="EMBL" id="CAF1349686.1"/>
    </source>
</evidence>
<dbReference type="PANTHER" id="PTHR46601:SF2">
    <property type="entry name" value="UBIQUITIN-LIKE PROTEASE FAMILY PROFILE DOMAIN-CONTAINING PROTEIN"/>
    <property type="match status" value="1"/>
</dbReference>
<reference evidence="2" key="1">
    <citation type="submission" date="2021-02" db="EMBL/GenBank/DDBJ databases">
        <authorList>
            <person name="Nowell W R."/>
        </authorList>
    </citation>
    <scope>NUCLEOTIDE SEQUENCE</scope>
</reference>
<dbReference type="Pfam" id="PF07773">
    <property type="entry name" value="TCTN_DUF1619"/>
    <property type="match status" value="1"/>
</dbReference>
<dbReference type="PANTHER" id="PTHR46601">
    <property type="entry name" value="ULP_PROTEASE DOMAIN-CONTAINING PROTEIN"/>
    <property type="match status" value="1"/>
</dbReference>
<organism evidence="2 4">
    <name type="scientific">Didymodactylos carnosus</name>
    <dbReference type="NCBI Taxonomy" id="1234261"/>
    <lineage>
        <taxon>Eukaryota</taxon>
        <taxon>Metazoa</taxon>
        <taxon>Spiralia</taxon>
        <taxon>Gnathifera</taxon>
        <taxon>Rotifera</taxon>
        <taxon>Eurotatoria</taxon>
        <taxon>Bdelloidea</taxon>
        <taxon>Philodinida</taxon>
        <taxon>Philodinidae</taxon>
        <taxon>Didymodactylos</taxon>
    </lineage>
</organism>
<feature type="non-terminal residue" evidence="2">
    <location>
        <position position="1"/>
    </location>
</feature>
<dbReference type="EMBL" id="CAJOBC010063691">
    <property type="protein sequence ID" value="CAF4218593.1"/>
    <property type="molecule type" value="Genomic_DNA"/>
</dbReference>
<sequence length="321" mass="36304">IDITIQYKNTDQGGSIVHITVNISLENASLNNMFVQKYNVRFVKDLNVQPVQKSGNPGYQQGLPILAGQCINGSNITLSTFSFIKAEKSGLCGTNGIPIKFGENVHSTCQLHVNDTSMCEDVSLSAYWPNILDEFELYIGRYGNSLETNVTRDKFVVDSALKIILNYIETLLPNVEEINYFSDGAASQFKQGFYFRNLARIAKEREINLSWHFFATFHGKCIVDEIGGTVRRLVWSAILAGRVCRSAEDFITLAKKKTKKIILIEVTRNDIDSSETKLENLFRMVKSVPETLKMHSVKVVDGNELEFRYYSMCSQKKTITY</sequence>
<accession>A0A815HED2</accession>
<evidence type="ECO:0000259" key="1">
    <source>
        <dbReference type="Pfam" id="PF07773"/>
    </source>
</evidence>
<evidence type="ECO:0000313" key="3">
    <source>
        <dbReference type="EMBL" id="CAF4218593.1"/>
    </source>
</evidence>
<comment type="caution">
    <text evidence="2">The sequence shown here is derived from an EMBL/GenBank/DDBJ whole genome shotgun (WGS) entry which is preliminary data.</text>
</comment>
<protein>
    <recommendedName>
        <fullName evidence="1">Tectonic-1-3 domain-containing protein</fullName>
    </recommendedName>
</protein>